<proteinExistence type="predicted"/>
<comment type="caution">
    <text evidence="1">The sequence shown here is derived from an EMBL/GenBank/DDBJ whole genome shotgun (WGS) entry which is preliminary data.</text>
</comment>
<dbReference type="AlphaFoldDB" id="A0A370GXF9"/>
<reference evidence="1 2" key="1">
    <citation type="submission" date="2018-07" db="EMBL/GenBank/DDBJ databases">
        <title>Genomic Encyclopedia of Type Strains, Phase IV (KMG-IV): sequencing the most valuable type-strain genomes for metagenomic binning, comparative biology and taxonomic classification.</title>
        <authorList>
            <person name="Goeker M."/>
        </authorList>
    </citation>
    <scope>NUCLEOTIDE SEQUENCE [LARGE SCALE GENOMIC DNA]</scope>
    <source>
        <strain evidence="1 2">DSM 44952</strain>
    </source>
</reference>
<dbReference type="CDD" id="cd07812">
    <property type="entry name" value="SRPBCC"/>
    <property type="match status" value="1"/>
</dbReference>
<dbReference type="EMBL" id="QQAZ01000008">
    <property type="protein sequence ID" value="RDI48261.1"/>
    <property type="molecule type" value="Genomic_DNA"/>
</dbReference>
<dbReference type="InterPro" id="IPR023393">
    <property type="entry name" value="START-like_dom_sf"/>
</dbReference>
<gene>
    <name evidence="1" type="ORF">DFR68_10890</name>
</gene>
<dbReference type="STRING" id="1210089.GCA_001613165_05914"/>
<dbReference type="SUPFAM" id="SSF55961">
    <property type="entry name" value="Bet v1-like"/>
    <property type="match status" value="1"/>
</dbReference>
<evidence type="ECO:0000313" key="1">
    <source>
        <dbReference type="EMBL" id="RDI48261.1"/>
    </source>
</evidence>
<dbReference type="InterPro" id="IPR019587">
    <property type="entry name" value="Polyketide_cyclase/dehydratase"/>
</dbReference>
<sequence length="173" mass="19000">MGRIRYASDVGAPVEVAFTYADNHMFVPDWMFGVAAFEPVGEPGHGPGMLYTVTLRLAMWHPTVECEVTEYRHHAVIGFTLRRRRPGKVAPAHSHSGPPGSALGTLTLRFDPLGYGRSALTSEADYRSPTGMAGRLCGRLVDAVVHSAVRRSESRLRRGIEEFHDTDLVGRIA</sequence>
<organism evidence="1 2">
    <name type="scientific">Nocardia mexicana</name>
    <dbReference type="NCBI Taxonomy" id="279262"/>
    <lineage>
        <taxon>Bacteria</taxon>
        <taxon>Bacillati</taxon>
        <taxon>Actinomycetota</taxon>
        <taxon>Actinomycetes</taxon>
        <taxon>Mycobacteriales</taxon>
        <taxon>Nocardiaceae</taxon>
        <taxon>Nocardia</taxon>
    </lineage>
</organism>
<evidence type="ECO:0000313" key="2">
    <source>
        <dbReference type="Proteomes" id="UP000255355"/>
    </source>
</evidence>
<dbReference type="Gene3D" id="3.30.530.20">
    <property type="match status" value="1"/>
</dbReference>
<name>A0A370GXF9_9NOCA</name>
<protein>
    <submittedName>
        <fullName evidence="1">Polyketide cyclase/dehydrase/lipid transport protein</fullName>
    </submittedName>
</protein>
<dbReference type="RefSeq" id="WP_068026890.1">
    <property type="nucleotide sequence ID" value="NZ_QQAZ01000008.1"/>
</dbReference>
<dbReference type="Proteomes" id="UP000255355">
    <property type="component" value="Unassembled WGS sequence"/>
</dbReference>
<keyword evidence="2" id="KW-1185">Reference proteome</keyword>
<dbReference type="Pfam" id="PF10604">
    <property type="entry name" value="Polyketide_cyc2"/>
    <property type="match status" value="1"/>
</dbReference>
<dbReference type="OrthoDB" id="4560923at2"/>
<accession>A0A370GXF9</accession>